<evidence type="ECO:0000256" key="1">
    <source>
        <dbReference type="ARBA" id="ARBA00004370"/>
    </source>
</evidence>
<accession>A0A8J4PYI8</accession>
<organism evidence="7 8">
    <name type="scientific">Polysphondylium violaceum</name>
    <dbReference type="NCBI Taxonomy" id="133409"/>
    <lineage>
        <taxon>Eukaryota</taxon>
        <taxon>Amoebozoa</taxon>
        <taxon>Evosea</taxon>
        <taxon>Eumycetozoa</taxon>
        <taxon>Dictyostelia</taxon>
        <taxon>Dictyosteliales</taxon>
        <taxon>Dictyosteliaceae</taxon>
        <taxon>Polysphondylium</taxon>
    </lineage>
</organism>
<evidence type="ECO:0008006" key="9">
    <source>
        <dbReference type="Google" id="ProtNLM"/>
    </source>
</evidence>
<keyword evidence="5 6" id="KW-0472">Membrane</keyword>
<name>A0A8J4PYI8_9MYCE</name>
<evidence type="ECO:0000313" key="8">
    <source>
        <dbReference type="Proteomes" id="UP000695562"/>
    </source>
</evidence>
<dbReference type="EMBL" id="AJWJ01000124">
    <property type="protein sequence ID" value="KAF2074892.1"/>
    <property type="molecule type" value="Genomic_DNA"/>
</dbReference>
<feature type="transmembrane region" description="Helical" evidence="6">
    <location>
        <begin position="27"/>
        <end position="45"/>
    </location>
</feature>
<keyword evidence="8" id="KW-1185">Reference proteome</keyword>
<feature type="transmembrane region" description="Helical" evidence="6">
    <location>
        <begin position="5"/>
        <end position="21"/>
    </location>
</feature>
<evidence type="ECO:0000313" key="7">
    <source>
        <dbReference type="EMBL" id="KAF2074892.1"/>
    </source>
</evidence>
<dbReference type="InterPro" id="IPR044890">
    <property type="entry name" value="TMEM14_sf"/>
</dbReference>
<dbReference type="InterPro" id="IPR005349">
    <property type="entry name" value="TMEM14"/>
</dbReference>
<dbReference type="Gene3D" id="1.10.10.1740">
    <property type="entry name" value="Transmembrane protein 14-like"/>
    <property type="match status" value="1"/>
</dbReference>
<sequence length="102" mass="11013">MSILVYSYSALLAIGGFIGYMKANSQASLISGVTSALLIAYAAHVTSTNRKLGLQLTMLLSLGLLCFMGNRFYNSQKFMPAGLVTIFSAIVLLKSFFDFQAV</sequence>
<evidence type="ECO:0000256" key="2">
    <source>
        <dbReference type="ARBA" id="ARBA00007590"/>
    </source>
</evidence>
<gene>
    <name evidence="7" type="ORF">CYY_003811</name>
</gene>
<dbReference type="PANTHER" id="PTHR12668">
    <property type="entry name" value="TRANSMEMBRANE PROTEIN 14, 15"/>
    <property type="match status" value="1"/>
</dbReference>
<evidence type="ECO:0000256" key="3">
    <source>
        <dbReference type="ARBA" id="ARBA00022692"/>
    </source>
</evidence>
<dbReference type="GO" id="GO:0070453">
    <property type="term" value="P:regulation of heme biosynthetic process"/>
    <property type="evidence" value="ECO:0007669"/>
    <property type="project" value="TreeGrafter"/>
</dbReference>
<proteinExistence type="inferred from homology"/>
<comment type="similarity">
    <text evidence="2">Belongs to the TMEM14 family.</text>
</comment>
<dbReference type="OrthoDB" id="5620at2759"/>
<evidence type="ECO:0000256" key="6">
    <source>
        <dbReference type="SAM" id="Phobius"/>
    </source>
</evidence>
<keyword evidence="4 6" id="KW-1133">Transmembrane helix</keyword>
<dbReference type="AlphaFoldDB" id="A0A8J4PYI8"/>
<comment type="caution">
    <text evidence="7">The sequence shown here is derived from an EMBL/GenBank/DDBJ whole genome shotgun (WGS) entry which is preliminary data.</text>
</comment>
<feature type="transmembrane region" description="Helical" evidence="6">
    <location>
        <begin position="78"/>
        <end position="97"/>
    </location>
</feature>
<reference evidence="7" key="1">
    <citation type="submission" date="2020-01" db="EMBL/GenBank/DDBJ databases">
        <title>Development of genomics and gene disruption for Polysphondylium violaceum indicates a role for the polyketide synthase stlB in stalk morphogenesis.</title>
        <authorList>
            <person name="Narita B."/>
            <person name="Kawabe Y."/>
            <person name="Kin K."/>
            <person name="Saito T."/>
            <person name="Gibbs R."/>
            <person name="Kuspa A."/>
            <person name="Muzny D."/>
            <person name="Queller D."/>
            <person name="Richards S."/>
            <person name="Strassman J."/>
            <person name="Sucgang R."/>
            <person name="Worley K."/>
            <person name="Schaap P."/>
        </authorList>
    </citation>
    <scope>NUCLEOTIDE SEQUENCE</scope>
    <source>
        <strain evidence="7">QSvi11</strain>
    </source>
</reference>
<keyword evidence="3 6" id="KW-0812">Transmembrane</keyword>
<dbReference type="Pfam" id="PF03647">
    <property type="entry name" value="Tmemb_14"/>
    <property type="match status" value="1"/>
</dbReference>
<feature type="transmembrane region" description="Helical" evidence="6">
    <location>
        <begin position="52"/>
        <end position="72"/>
    </location>
</feature>
<protein>
    <recommendedName>
        <fullName evidence="9">Transmembrane protein 14 A</fullName>
    </recommendedName>
</protein>
<dbReference type="GO" id="GO:0031966">
    <property type="term" value="C:mitochondrial membrane"/>
    <property type="evidence" value="ECO:0007669"/>
    <property type="project" value="TreeGrafter"/>
</dbReference>
<evidence type="ECO:0000256" key="4">
    <source>
        <dbReference type="ARBA" id="ARBA00022989"/>
    </source>
</evidence>
<evidence type="ECO:0000256" key="5">
    <source>
        <dbReference type="ARBA" id="ARBA00023136"/>
    </source>
</evidence>
<comment type="subcellular location">
    <subcellularLocation>
        <location evidence="1">Membrane</location>
    </subcellularLocation>
</comment>
<dbReference type="Proteomes" id="UP000695562">
    <property type="component" value="Unassembled WGS sequence"/>
</dbReference>
<dbReference type="PANTHER" id="PTHR12668:SF43">
    <property type="entry name" value="TRANSMEMBRANE PROTEIN 14 HOMOLOG"/>
    <property type="match status" value="1"/>
</dbReference>